<dbReference type="InterPro" id="IPR050275">
    <property type="entry name" value="PGM_Phosphatase"/>
</dbReference>
<dbReference type="CDD" id="cd07067">
    <property type="entry name" value="HP_PGM_like"/>
    <property type="match status" value="1"/>
</dbReference>
<organism evidence="4 5">
    <name type="scientific">Desulfofarcimen acetoxidans (strain ATCC 49208 / DSM 771 / KCTC 5769 / VKM B-1644 / 5575)</name>
    <name type="common">Desulfotomaculum acetoxidans</name>
    <dbReference type="NCBI Taxonomy" id="485916"/>
    <lineage>
        <taxon>Bacteria</taxon>
        <taxon>Bacillati</taxon>
        <taxon>Bacillota</taxon>
        <taxon>Clostridia</taxon>
        <taxon>Eubacteriales</taxon>
        <taxon>Peptococcaceae</taxon>
        <taxon>Desulfofarcimen</taxon>
    </lineage>
</organism>
<dbReference type="GO" id="GO:0016791">
    <property type="term" value="F:phosphatase activity"/>
    <property type="evidence" value="ECO:0007669"/>
    <property type="project" value="TreeGrafter"/>
</dbReference>
<dbReference type="STRING" id="485916.Dtox_3431"/>
<accession>C8W6P5</accession>
<dbReference type="InterPro" id="IPR029033">
    <property type="entry name" value="His_PPase_superfam"/>
</dbReference>
<gene>
    <name evidence="4" type="ordered locus">Dtox_3431</name>
</gene>
<dbReference type="HOGENOM" id="CLU_033323_8_4_9"/>
<dbReference type="eggNOG" id="COG0406">
    <property type="taxonomic scope" value="Bacteria"/>
</dbReference>
<dbReference type="GO" id="GO:0005737">
    <property type="term" value="C:cytoplasm"/>
    <property type="evidence" value="ECO:0007669"/>
    <property type="project" value="TreeGrafter"/>
</dbReference>
<feature type="binding site" evidence="2">
    <location>
        <position position="59"/>
    </location>
    <ligand>
        <name>substrate</name>
    </ligand>
</feature>
<dbReference type="PIRSF" id="PIRSF000709">
    <property type="entry name" value="6PFK_2-Ptase"/>
    <property type="match status" value="1"/>
</dbReference>
<name>C8W6P5_DESAS</name>
<dbReference type="PANTHER" id="PTHR48100:SF1">
    <property type="entry name" value="HISTIDINE PHOSPHATASE FAMILY PROTEIN-RELATED"/>
    <property type="match status" value="1"/>
</dbReference>
<dbReference type="AlphaFoldDB" id="C8W6P5"/>
<evidence type="ECO:0000256" key="1">
    <source>
        <dbReference type="PIRSR" id="PIRSR613078-1"/>
    </source>
</evidence>
<dbReference type="OrthoDB" id="9781415at2"/>
<proteinExistence type="predicted"/>
<evidence type="ECO:0000313" key="4">
    <source>
        <dbReference type="EMBL" id="ACV64154.1"/>
    </source>
</evidence>
<dbReference type="PANTHER" id="PTHR48100">
    <property type="entry name" value="BROAD-SPECIFICITY PHOSPHATASE YOR283W-RELATED"/>
    <property type="match status" value="1"/>
</dbReference>
<feature type="active site" description="Tele-phosphohistidine intermediate" evidence="1">
    <location>
        <position position="11"/>
    </location>
</feature>
<evidence type="ECO:0000313" key="5">
    <source>
        <dbReference type="Proteomes" id="UP000002217"/>
    </source>
</evidence>
<evidence type="ECO:0000256" key="3">
    <source>
        <dbReference type="PIRSR" id="PIRSR613078-3"/>
    </source>
</evidence>
<dbReference type="SUPFAM" id="SSF53254">
    <property type="entry name" value="Phosphoglycerate mutase-like"/>
    <property type="match status" value="1"/>
</dbReference>
<dbReference type="Gene3D" id="3.40.50.1240">
    <property type="entry name" value="Phosphoglycerate mutase-like"/>
    <property type="match status" value="1"/>
</dbReference>
<dbReference type="Pfam" id="PF00300">
    <property type="entry name" value="His_Phos_1"/>
    <property type="match status" value="1"/>
</dbReference>
<keyword evidence="5" id="KW-1185">Reference proteome</keyword>
<feature type="active site" description="Proton donor/acceptor" evidence="1">
    <location>
        <position position="83"/>
    </location>
</feature>
<sequence length="201" mass="23213">MATKEIYLMRHGEILTQAKRFIGQTDLPLNNRGLKQAYWWRQKLSGVIFSRIFCSDLLRSRQTAQIIAAERLASVHIIPSLREIFLGEWDGIEVEKIRSCFPKEFRMRGESIADYRPPGGESFADLQKRVVPIWDKLIKNMEERILIVAHAGVNRVIICHILGVSLSELFRMGQDYGSLNIIEYTKYGLRVKAMNIIPDIH</sequence>
<protein>
    <submittedName>
        <fullName evidence="4">Phosphoglycerate mutase</fullName>
    </submittedName>
</protein>
<dbReference type="InterPro" id="IPR013078">
    <property type="entry name" value="His_Pase_superF_clade-1"/>
</dbReference>
<dbReference type="SMART" id="SM00855">
    <property type="entry name" value="PGAM"/>
    <property type="match status" value="1"/>
</dbReference>
<dbReference type="RefSeq" id="WP_015758844.1">
    <property type="nucleotide sequence ID" value="NC_013216.1"/>
</dbReference>
<dbReference type="Proteomes" id="UP000002217">
    <property type="component" value="Chromosome"/>
</dbReference>
<evidence type="ECO:0000256" key="2">
    <source>
        <dbReference type="PIRSR" id="PIRSR613078-2"/>
    </source>
</evidence>
<reference evidence="4 5" key="1">
    <citation type="journal article" date="2009" name="Stand. Genomic Sci.">
        <title>Complete genome sequence of Desulfotomaculum acetoxidans type strain (5575).</title>
        <authorList>
            <person name="Spring S."/>
            <person name="Lapidus A."/>
            <person name="Schroder M."/>
            <person name="Gleim D."/>
            <person name="Sims D."/>
            <person name="Meincke L."/>
            <person name="Glavina Del Rio T."/>
            <person name="Tice H."/>
            <person name="Copeland A."/>
            <person name="Cheng J.F."/>
            <person name="Lucas S."/>
            <person name="Chen F."/>
            <person name="Nolan M."/>
            <person name="Bruce D."/>
            <person name="Goodwin L."/>
            <person name="Pitluck S."/>
            <person name="Ivanova N."/>
            <person name="Mavromatis K."/>
            <person name="Mikhailova N."/>
            <person name="Pati A."/>
            <person name="Chen A."/>
            <person name="Palaniappan K."/>
            <person name="Land M."/>
            <person name="Hauser L."/>
            <person name="Chang Y.J."/>
            <person name="Jeffries C.D."/>
            <person name="Chain P."/>
            <person name="Saunders E."/>
            <person name="Brettin T."/>
            <person name="Detter J.C."/>
            <person name="Goker M."/>
            <person name="Bristow J."/>
            <person name="Eisen J.A."/>
            <person name="Markowitz V."/>
            <person name="Hugenholtz P."/>
            <person name="Kyrpides N.C."/>
            <person name="Klenk H.P."/>
            <person name="Han C."/>
        </authorList>
    </citation>
    <scope>NUCLEOTIDE SEQUENCE [LARGE SCALE GENOMIC DNA]</scope>
    <source>
        <strain evidence="5">ATCC 49208 / DSM 771 / VKM B-1644</strain>
    </source>
</reference>
<dbReference type="EMBL" id="CP001720">
    <property type="protein sequence ID" value="ACV64154.1"/>
    <property type="molecule type" value="Genomic_DNA"/>
</dbReference>
<feature type="site" description="Transition state stabilizer" evidence="3">
    <location>
        <position position="150"/>
    </location>
</feature>
<dbReference type="KEGG" id="dae:Dtox_3431"/>